<accession>A0A8H3TWW7</accession>
<comment type="subcellular location">
    <subcellularLocation>
        <location evidence="2">Cytoplasm</location>
    </subcellularLocation>
    <subcellularLocation>
        <location evidence="2">Nucleus</location>
    </subcellularLocation>
</comment>
<dbReference type="Pfam" id="PF01398">
    <property type="entry name" value="JAB"/>
    <property type="match status" value="1"/>
</dbReference>
<name>A0A8H3TWW7_9TREE</name>
<reference evidence="4" key="1">
    <citation type="submission" date="2020-07" db="EMBL/GenBank/DDBJ databases">
        <title>Draft Genome Sequence of a Deep-Sea Yeast, Naganishia (Cryptococcus) liquefaciens strain N6.</title>
        <authorList>
            <person name="Han Y.W."/>
            <person name="Kajitani R."/>
            <person name="Morimoto H."/>
            <person name="Parhat M."/>
            <person name="Tsubouchi H."/>
            <person name="Bakenova O."/>
            <person name="Ogata M."/>
            <person name="Argunhan B."/>
            <person name="Aoki R."/>
            <person name="Kajiwara S."/>
            <person name="Itoh T."/>
            <person name="Iwasaki H."/>
        </authorList>
    </citation>
    <scope>NUCLEOTIDE SEQUENCE</scope>
    <source>
        <strain evidence="4">N6</strain>
    </source>
</reference>
<evidence type="ECO:0000259" key="3">
    <source>
        <dbReference type="PROSITE" id="PS50249"/>
    </source>
</evidence>
<dbReference type="GO" id="GO:0008180">
    <property type="term" value="C:COP9 signalosome"/>
    <property type="evidence" value="ECO:0007669"/>
    <property type="project" value="UniProtKB-UniRule"/>
</dbReference>
<comment type="similarity">
    <text evidence="1 2">Belongs to the peptidase M67A family. CSN6 subfamily.</text>
</comment>
<dbReference type="SMART" id="SM00232">
    <property type="entry name" value="JAB_MPN"/>
    <property type="match status" value="1"/>
</dbReference>
<dbReference type="PANTHER" id="PTHR10540">
    <property type="entry name" value="EUKARYOTIC TRANSLATION INITIATION FACTOR 3 SUBUNIT F-RELATED"/>
    <property type="match status" value="1"/>
</dbReference>
<gene>
    <name evidence="4" type="ORF">NliqN6_4740</name>
</gene>
<keyword evidence="2" id="KW-0963">Cytoplasm</keyword>
<sequence length="376" mass="41267">MATSASSSSPLLANQGNNSGLAISLHPLPILSISEHYTRDFSAKGSTCKVIGGLLGTQSGREVSITNSFELALKITANTSDVDMEEERKENAYDLDKDFLETRREQFKQVFPTLDLIGWYSIGPEPTRADIHIQHEFASVIETPIFLQLSPSESETSPSRTNGEIPVRIFQSALGANDDLVDETSNANGIKFVELKYAVETGEAERIAVDGAAKAGGEEDGSGGSARKWSSQACLQCAQLRRRRPVVTSLTTQRNAVAMLYERMQILLKYIAGVINSTAQPDHSILRQVSAIVSTLPVMTESGFREEFLTEYSDVQLTSYLANMTKTLATLNDLTDRFNAVHHKEANPNGRGGNMDFSNFMGSMGINPVQERKHRR</sequence>
<dbReference type="Pfam" id="PF13012">
    <property type="entry name" value="MitMem_reg"/>
    <property type="match status" value="1"/>
</dbReference>
<dbReference type="OrthoDB" id="1378at2759"/>
<comment type="function">
    <text evidence="2">Component of the COP9 signalosome complex (CSN), a complex involved in various cellular and developmental processes.</text>
</comment>
<dbReference type="AlphaFoldDB" id="A0A8H3TWW7"/>
<comment type="caution">
    <text evidence="4">The sequence shown here is derived from an EMBL/GenBank/DDBJ whole genome shotgun (WGS) entry which is preliminary data.</text>
</comment>
<dbReference type="GO" id="GO:0005737">
    <property type="term" value="C:cytoplasm"/>
    <property type="evidence" value="ECO:0007669"/>
    <property type="project" value="UniProtKB-SubCell"/>
</dbReference>
<dbReference type="PROSITE" id="PS50249">
    <property type="entry name" value="MPN"/>
    <property type="match status" value="1"/>
</dbReference>
<evidence type="ECO:0000313" key="5">
    <source>
        <dbReference type="Proteomes" id="UP000620104"/>
    </source>
</evidence>
<evidence type="ECO:0000256" key="2">
    <source>
        <dbReference type="RuleBase" id="RU367006"/>
    </source>
</evidence>
<keyword evidence="5" id="KW-1185">Reference proteome</keyword>
<dbReference type="InterPro" id="IPR037518">
    <property type="entry name" value="MPN"/>
</dbReference>
<dbReference type="EMBL" id="BLZA01000030">
    <property type="protein sequence ID" value="GHJ88338.1"/>
    <property type="molecule type" value="Genomic_DNA"/>
</dbReference>
<dbReference type="InterPro" id="IPR000555">
    <property type="entry name" value="JAMM/MPN+_dom"/>
</dbReference>
<proteinExistence type="inferred from homology"/>
<keyword evidence="2" id="KW-0736">Signalosome</keyword>
<dbReference type="PANTHER" id="PTHR10540:SF8">
    <property type="entry name" value="COP9 SIGNALOSOME COMPLEX SUBUNIT 6"/>
    <property type="match status" value="1"/>
</dbReference>
<dbReference type="Gene3D" id="3.40.140.10">
    <property type="entry name" value="Cytidine Deaminase, domain 2"/>
    <property type="match status" value="1"/>
</dbReference>
<organism evidence="4 5">
    <name type="scientific">Naganishia liquefaciens</name>
    <dbReference type="NCBI Taxonomy" id="104408"/>
    <lineage>
        <taxon>Eukaryota</taxon>
        <taxon>Fungi</taxon>
        <taxon>Dikarya</taxon>
        <taxon>Basidiomycota</taxon>
        <taxon>Agaricomycotina</taxon>
        <taxon>Tremellomycetes</taxon>
        <taxon>Filobasidiales</taxon>
        <taxon>Filobasidiaceae</taxon>
        <taxon>Naganishia</taxon>
    </lineage>
</organism>
<dbReference type="GO" id="GO:0008237">
    <property type="term" value="F:metallopeptidase activity"/>
    <property type="evidence" value="ECO:0007669"/>
    <property type="project" value="InterPro"/>
</dbReference>
<dbReference type="InterPro" id="IPR024969">
    <property type="entry name" value="EIF3F/CSN6-like_C"/>
</dbReference>
<feature type="domain" description="MPN" evidence="3">
    <location>
        <begin position="23"/>
        <end position="176"/>
    </location>
</feature>
<protein>
    <recommendedName>
        <fullName evidence="2">COP9 signalosome complex subunit 6</fullName>
    </recommendedName>
</protein>
<evidence type="ECO:0000313" key="4">
    <source>
        <dbReference type="EMBL" id="GHJ88338.1"/>
    </source>
</evidence>
<dbReference type="CDD" id="cd08063">
    <property type="entry name" value="MPN_CSN6"/>
    <property type="match status" value="1"/>
</dbReference>
<dbReference type="GO" id="GO:0000338">
    <property type="term" value="P:protein deneddylation"/>
    <property type="evidence" value="ECO:0007669"/>
    <property type="project" value="InterPro"/>
</dbReference>
<keyword evidence="2" id="KW-0539">Nucleus</keyword>
<evidence type="ECO:0000256" key="1">
    <source>
        <dbReference type="ARBA" id="ARBA00010893"/>
    </source>
</evidence>
<dbReference type="InterPro" id="IPR033859">
    <property type="entry name" value="MPN_CSN6"/>
</dbReference>
<dbReference type="Proteomes" id="UP000620104">
    <property type="component" value="Unassembled WGS sequence"/>
</dbReference>